<proteinExistence type="predicted"/>
<reference evidence="1 2" key="1">
    <citation type="journal article" date="2021" name="Elife">
        <title>Chloroplast acquisition without the gene transfer in kleptoplastic sea slugs, Plakobranchus ocellatus.</title>
        <authorList>
            <person name="Maeda T."/>
            <person name="Takahashi S."/>
            <person name="Yoshida T."/>
            <person name="Shimamura S."/>
            <person name="Takaki Y."/>
            <person name="Nagai Y."/>
            <person name="Toyoda A."/>
            <person name="Suzuki Y."/>
            <person name="Arimoto A."/>
            <person name="Ishii H."/>
            <person name="Satoh N."/>
            <person name="Nishiyama T."/>
            <person name="Hasebe M."/>
            <person name="Maruyama T."/>
            <person name="Minagawa J."/>
            <person name="Obokata J."/>
            <person name="Shigenobu S."/>
        </authorList>
    </citation>
    <scope>NUCLEOTIDE SEQUENCE [LARGE SCALE GENOMIC DNA]</scope>
</reference>
<evidence type="ECO:0000313" key="2">
    <source>
        <dbReference type="Proteomes" id="UP000735302"/>
    </source>
</evidence>
<evidence type="ECO:0000313" key="1">
    <source>
        <dbReference type="EMBL" id="GFN82502.1"/>
    </source>
</evidence>
<protein>
    <submittedName>
        <fullName evidence="1">Uncharacterized protein</fullName>
    </submittedName>
</protein>
<name>A0AAV3YJ11_9GAST</name>
<dbReference type="EMBL" id="BLXT01000992">
    <property type="protein sequence ID" value="GFN82502.1"/>
    <property type="molecule type" value="Genomic_DNA"/>
</dbReference>
<keyword evidence="2" id="KW-1185">Reference proteome</keyword>
<accession>A0AAV3YJ11</accession>
<sequence>MQVALTIIRMEETLPSRLSIGHARNDKDLDNGLTLPLLWHRTMCFHLKVWSVRKNKIGLRASGQKRRATAPKKERMAMKPEAEGLVPIRSHIELTNFINFIEFTEHHL</sequence>
<dbReference type="Proteomes" id="UP000735302">
    <property type="component" value="Unassembled WGS sequence"/>
</dbReference>
<dbReference type="AlphaFoldDB" id="A0AAV3YJ11"/>
<comment type="caution">
    <text evidence="1">The sequence shown here is derived from an EMBL/GenBank/DDBJ whole genome shotgun (WGS) entry which is preliminary data.</text>
</comment>
<gene>
    <name evidence="1" type="ORF">PoB_000900800</name>
</gene>
<organism evidence="1 2">
    <name type="scientific">Plakobranchus ocellatus</name>
    <dbReference type="NCBI Taxonomy" id="259542"/>
    <lineage>
        <taxon>Eukaryota</taxon>
        <taxon>Metazoa</taxon>
        <taxon>Spiralia</taxon>
        <taxon>Lophotrochozoa</taxon>
        <taxon>Mollusca</taxon>
        <taxon>Gastropoda</taxon>
        <taxon>Heterobranchia</taxon>
        <taxon>Euthyneura</taxon>
        <taxon>Panpulmonata</taxon>
        <taxon>Sacoglossa</taxon>
        <taxon>Placobranchoidea</taxon>
        <taxon>Plakobranchidae</taxon>
        <taxon>Plakobranchus</taxon>
    </lineage>
</organism>